<protein>
    <submittedName>
        <fullName evidence="2">Uncharacterized protein</fullName>
    </submittedName>
</protein>
<sequence>MNSIMLWALGRPRPYHDSPLPLLDSLPSPTPEATLEERHQDATAEDEH</sequence>
<dbReference type="AlphaFoldDB" id="A0A7W5VSP7"/>
<evidence type="ECO:0000313" key="2">
    <source>
        <dbReference type="EMBL" id="MBB3733802.1"/>
    </source>
</evidence>
<dbReference type="EMBL" id="JACIBV010000003">
    <property type="protein sequence ID" value="MBB3733802.1"/>
    <property type="molecule type" value="Genomic_DNA"/>
</dbReference>
<dbReference type="Proteomes" id="UP000579945">
    <property type="component" value="Unassembled WGS sequence"/>
</dbReference>
<keyword evidence="3" id="KW-1185">Reference proteome</keyword>
<name>A0A7W5VSP7_9ACTN</name>
<proteinExistence type="predicted"/>
<accession>A0A7W5VSP7</accession>
<feature type="compositionally biased region" description="Low complexity" evidence="1">
    <location>
        <begin position="17"/>
        <end position="27"/>
    </location>
</feature>
<evidence type="ECO:0000256" key="1">
    <source>
        <dbReference type="SAM" id="MobiDB-lite"/>
    </source>
</evidence>
<evidence type="ECO:0000313" key="3">
    <source>
        <dbReference type="Proteomes" id="UP000579945"/>
    </source>
</evidence>
<feature type="region of interest" description="Disordered" evidence="1">
    <location>
        <begin position="10"/>
        <end position="48"/>
    </location>
</feature>
<gene>
    <name evidence="2" type="ORF">FHR33_009755</name>
</gene>
<organism evidence="2 3">
    <name type="scientific">Nonomuraea dietziae</name>
    <dbReference type="NCBI Taxonomy" id="65515"/>
    <lineage>
        <taxon>Bacteria</taxon>
        <taxon>Bacillati</taxon>
        <taxon>Actinomycetota</taxon>
        <taxon>Actinomycetes</taxon>
        <taxon>Streptosporangiales</taxon>
        <taxon>Streptosporangiaceae</taxon>
        <taxon>Nonomuraea</taxon>
    </lineage>
</organism>
<reference evidence="2 3" key="1">
    <citation type="submission" date="2020-08" db="EMBL/GenBank/DDBJ databases">
        <title>Sequencing the genomes of 1000 actinobacteria strains.</title>
        <authorList>
            <person name="Klenk H.-P."/>
        </authorList>
    </citation>
    <scope>NUCLEOTIDE SEQUENCE [LARGE SCALE GENOMIC DNA]</scope>
    <source>
        <strain evidence="2 3">DSM 44320</strain>
    </source>
</reference>
<comment type="caution">
    <text evidence="2">The sequence shown here is derived from an EMBL/GenBank/DDBJ whole genome shotgun (WGS) entry which is preliminary data.</text>
</comment>